<dbReference type="KEGG" id="tpx:Turpa_0119"/>
<evidence type="ECO:0000256" key="1">
    <source>
        <dbReference type="SAM" id="MobiDB-lite"/>
    </source>
</evidence>
<sequence>MHEMNDELEAGLKAKIYLASDDDDDDDDKPEKEFDDEDEETVGGEREIAISYACEDCDYRWEVYLEEEDDELDDTQYCPMCGSANTSQI</sequence>
<protein>
    <submittedName>
        <fullName evidence="2">Uncharacterized protein</fullName>
    </submittedName>
</protein>
<dbReference type="HOGENOM" id="CLU_2453751_0_0_12"/>
<accession>I4B0H4</accession>
<dbReference type="RefSeq" id="WP_014801302.1">
    <property type="nucleotide sequence ID" value="NC_018020.1"/>
</dbReference>
<organism evidence="2 3">
    <name type="scientific">Turneriella parva (strain ATCC BAA-1111 / DSM 21527 / NCTC 11395 / H)</name>
    <name type="common">Leptospira parva</name>
    <dbReference type="NCBI Taxonomy" id="869212"/>
    <lineage>
        <taxon>Bacteria</taxon>
        <taxon>Pseudomonadati</taxon>
        <taxon>Spirochaetota</taxon>
        <taxon>Spirochaetia</taxon>
        <taxon>Leptospirales</taxon>
        <taxon>Leptospiraceae</taxon>
        <taxon>Turneriella</taxon>
    </lineage>
</organism>
<dbReference type="EMBL" id="CP002959">
    <property type="protein sequence ID" value="AFM10781.1"/>
    <property type="molecule type" value="Genomic_DNA"/>
</dbReference>
<gene>
    <name evidence="2" type="ordered locus">Turpa_0119</name>
</gene>
<reference evidence="2 3" key="1">
    <citation type="submission" date="2012-06" db="EMBL/GenBank/DDBJ databases">
        <title>The complete chromosome of genome of Turneriella parva DSM 21527.</title>
        <authorList>
            <consortium name="US DOE Joint Genome Institute (JGI-PGF)"/>
            <person name="Lucas S."/>
            <person name="Han J."/>
            <person name="Lapidus A."/>
            <person name="Bruce D."/>
            <person name="Goodwin L."/>
            <person name="Pitluck S."/>
            <person name="Peters L."/>
            <person name="Kyrpides N."/>
            <person name="Mavromatis K."/>
            <person name="Ivanova N."/>
            <person name="Mikhailova N."/>
            <person name="Chertkov O."/>
            <person name="Detter J.C."/>
            <person name="Tapia R."/>
            <person name="Han C."/>
            <person name="Land M."/>
            <person name="Hauser L."/>
            <person name="Markowitz V."/>
            <person name="Cheng J.-F."/>
            <person name="Hugenholtz P."/>
            <person name="Woyke T."/>
            <person name="Wu D."/>
            <person name="Gronow S."/>
            <person name="Wellnitz S."/>
            <person name="Brambilla E."/>
            <person name="Klenk H.-P."/>
            <person name="Eisen J.A."/>
        </authorList>
    </citation>
    <scope>NUCLEOTIDE SEQUENCE [LARGE SCALE GENOMIC DNA]</scope>
    <source>
        <strain evidence="3">ATCC BAA-1111 / DSM 21527 / NCTC 11395 / H</strain>
    </source>
</reference>
<dbReference type="AlphaFoldDB" id="I4B0H4"/>
<feature type="compositionally biased region" description="Acidic residues" evidence="1">
    <location>
        <begin position="20"/>
        <end position="42"/>
    </location>
</feature>
<keyword evidence="3" id="KW-1185">Reference proteome</keyword>
<dbReference type="STRING" id="869212.Turpa_0119"/>
<evidence type="ECO:0000313" key="2">
    <source>
        <dbReference type="EMBL" id="AFM10781.1"/>
    </source>
</evidence>
<proteinExistence type="predicted"/>
<name>I4B0H4_TURPD</name>
<feature type="region of interest" description="Disordered" evidence="1">
    <location>
        <begin position="13"/>
        <end position="44"/>
    </location>
</feature>
<dbReference type="Proteomes" id="UP000006048">
    <property type="component" value="Chromosome"/>
</dbReference>
<evidence type="ECO:0000313" key="3">
    <source>
        <dbReference type="Proteomes" id="UP000006048"/>
    </source>
</evidence>